<dbReference type="Proteomes" id="UP000324022">
    <property type="component" value="Unassembled WGS sequence"/>
</dbReference>
<feature type="chain" id="PRO_5023106709" evidence="1">
    <location>
        <begin position="25"/>
        <end position="122"/>
    </location>
</feature>
<dbReference type="AlphaFoldDB" id="A0A5C3ECK7"/>
<gene>
    <name evidence="2" type="ORF">UTRI_10484</name>
</gene>
<keyword evidence="1" id="KW-0732">Signal</keyword>
<keyword evidence="3" id="KW-1185">Reference proteome</keyword>
<name>A0A5C3ECK7_9BASI</name>
<dbReference type="EMBL" id="OOIN01000017">
    <property type="protein sequence ID" value="SPO27367.1"/>
    <property type="molecule type" value="Genomic_DNA"/>
</dbReference>
<evidence type="ECO:0000256" key="1">
    <source>
        <dbReference type="SAM" id="SignalP"/>
    </source>
</evidence>
<evidence type="ECO:0000313" key="2">
    <source>
        <dbReference type="EMBL" id="SPO27367.1"/>
    </source>
</evidence>
<evidence type="ECO:0000313" key="3">
    <source>
        <dbReference type="Proteomes" id="UP000324022"/>
    </source>
</evidence>
<sequence>MKFRQTLLFVTAMVLFSGPSLVQSTLAPFAELEEKAALGLVNLRGSGLNDLRKAGLESPDTLAQELKSPTAPAQRYATPIRQFRRIRRPIPLESILADEEAQARWKRLHETVDRKDSTGQSL</sequence>
<protein>
    <submittedName>
        <fullName evidence="2">Uncharacterized protein</fullName>
    </submittedName>
</protein>
<organism evidence="2 3">
    <name type="scientific">Ustilago trichophora</name>
    <dbReference type="NCBI Taxonomy" id="86804"/>
    <lineage>
        <taxon>Eukaryota</taxon>
        <taxon>Fungi</taxon>
        <taxon>Dikarya</taxon>
        <taxon>Basidiomycota</taxon>
        <taxon>Ustilaginomycotina</taxon>
        <taxon>Ustilaginomycetes</taxon>
        <taxon>Ustilaginales</taxon>
        <taxon>Ustilaginaceae</taxon>
        <taxon>Ustilago</taxon>
    </lineage>
</organism>
<reference evidence="2 3" key="1">
    <citation type="submission" date="2018-03" db="EMBL/GenBank/DDBJ databases">
        <authorList>
            <person name="Guldener U."/>
        </authorList>
    </citation>
    <scope>NUCLEOTIDE SEQUENCE [LARGE SCALE GENOMIC DNA]</scope>
    <source>
        <strain evidence="2 3">NBRC100155</strain>
    </source>
</reference>
<proteinExistence type="predicted"/>
<accession>A0A5C3ECK7</accession>
<feature type="signal peptide" evidence="1">
    <location>
        <begin position="1"/>
        <end position="24"/>
    </location>
</feature>